<dbReference type="InterPro" id="IPR001173">
    <property type="entry name" value="Glyco_trans_2-like"/>
</dbReference>
<dbReference type="InterPro" id="IPR029044">
    <property type="entry name" value="Nucleotide-diphossugar_trans"/>
</dbReference>
<dbReference type="RefSeq" id="WP_103112722.1">
    <property type="nucleotide sequence ID" value="NZ_BEIU01000006.1"/>
</dbReference>
<accession>A0A2H6BUW6</accession>
<dbReference type="Pfam" id="PF00535">
    <property type="entry name" value="Glycos_transf_2"/>
    <property type="match status" value="1"/>
</dbReference>
<gene>
    <name evidence="2" type="ORF">BGM30_30550</name>
</gene>
<proteinExistence type="predicted"/>
<sequence>MSQISEISYVIPTLNSAATLDMTLLSLRSQKDVEVNIIVVDSGSTDGTLDICKRWDVKTLYAEPGNMYRAINTGLQECDTEWLGYVNSDDWLYPDSVNRLTTFGKHTKADIVYGSCDYTDGYGRFVYSMSAARAEQLLSLFRIGIFGFAQPAAIFRNRVYQKLKGFKEDYSLSSDADFYLRALLSNLKFSRFSGESISCFRIHENQLTNKKREAMEAERQQIYSPIQPAQLQDWMVFTQWRLNNLPHYIMRFLRQSLLAGKMKITRSTDIYVN</sequence>
<feature type="domain" description="Glycosyltransferase 2-like" evidence="1">
    <location>
        <begin position="8"/>
        <end position="162"/>
    </location>
</feature>
<evidence type="ECO:0000313" key="3">
    <source>
        <dbReference type="Proteomes" id="UP000236321"/>
    </source>
</evidence>
<dbReference type="PANTHER" id="PTHR22916:SF3">
    <property type="entry name" value="UDP-GLCNAC:BETAGAL BETA-1,3-N-ACETYLGLUCOSAMINYLTRANSFERASE-LIKE PROTEIN 1"/>
    <property type="match status" value="1"/>
</dbReference>
<evidence type="ECO:0000313" key="2">
    <source>
        <dbReference type="EMBL" id="GBD53962.1"/>
    </source>
</evidence>
<dbReference type="EMBL" id="BEYQ01000010">
    <property type="protein sequence ID" value="GBD53962.1"/>
    <property type="molecule type" value="Genomic_DNA"/>
</dbReference>
<protein>
    <recommendedName>
        <fullName evidence="1">Glycosyltransferase 2-like domain-containing protein</fullName>
    </recommendedName>
</protein>
<comment type="caution">
    <text evidence="2">The sequence shown here is derived from an EMBL/GenBank/DDBJ whole genome shotgun (WGS) entry which is preliminary data.</text>
</comment>
<dbReference type="Gene3D" id="3.90.550.10">
    <property type="entry name" value="Spore Coat Polysaccharide Biosynthesis Protein SpsA, Chain A"/>
    <property type="match status" value="1"/>
</dbReference>
<name>A0A2H6BUW6_MICAE</name>
<dbReference type="Proteomes" id="UP000236321">
    <property type="component" value="Unassembled WGS sequence"/>
</dbReference>
<dbReference type="GO" id="GO:0016758">
    <property type="term" value="F:hexosyltransferase activity"/>
    <property type="evidence" value="ECO:0007669"/>
    <property type="project" value="UniProtKB-ARBA"/>
</dbReference>
<evidence type="ECO:0000259" key="1">
    <source>
        <dbReference type="Pfam" id="PF00535"/>
    </source>
</evidence>
<organism evidence="2 3">
    <name type="scientific">Microcystis aeruginosa NIES-298</name>
    <dbReference type="NCBI Taxonomy" id="449468"/>
    <lineage>
        <taxon>Bacteria</taxon>
        <taxon>Bacillati</taxon>
        <taxon>Cyanobacteriota</taxon>
        <taxon>Cyanophyceae</taxon>
        <taxon>Oscillatoriophycideae</taxon>
        <taxon>Chroococcales</taxon>
        <taxon>Microcystaceae</taxon>
        <taxon>Microcystis</taxon>
    </lineage>
</organism>
<dbReference type="PANTHER" id="PTHR22916">
    <property type="entry name" value="GLYCOSYLTRANSFERASE"/>
    <property type="match status" value="1"/>
</dbReference>
<dbReference type="SUPFAM" id="SSF53448">
    <property type="entry name" value="Nucleotide-diphospho-sugar transferases"/>
    <property type="match status" value="1"/>
</dbReference>
<reference evidence="3" key="1">
    <citation type="submission" date="2017-12" db="EMBL/GenBank/DDBJ databases">
        <title>Improved Draft Genome Sequence of Microcystis aeruginosa NIES-298, a Microcystin-Producing Cyanobacterium from Lake Kasumigaura, Japan.</title>
        <authorList>
            <person name="Yamaguchi H."/>
            <person name="Suzuki S."/>
            <person name="Kawachi M."/>
        </authorList>
    </citation>
    <scope>NUCLEOTIDE SEQUENCE [LARGE SCALE GENOMIC DNA]</scope>
    <source>
        <strain evidence="3">NIES-298</strain>
    </source>
</reference>
<dbReference type="AlphaFoldDB" id="A0A2H6BUW6"/>